<feature type="compositionally biased region" description="Gly residues" evidence="1">
    <location>
        <begin position="359"/>
        <end position="370"/>
    </location>
</feature>
<dbReference type="EMBL" id="MN740163">
    <property type="protein sequence ID" value="QHT91156.1"/>
    <property type="molecule type" value="Genomic_DNA"/>
</dbReference>
<feature type="region of interest" description="Disordered" evidence="1">
    <location>
        <begin position="358"/>
        <end position="381"/>
    </location>
</feature>
<dbReference type="AlphaFoldDB" id="A0A6C0IFC4"/>
<evidence type="ECO:0000313" key="3">
    <source>
        <dbReference type="EMBL" id="QHT91156.1"/>
    </source>
</evidence>
<evidence type="ECO:0000256" key="1">
    <source>
        <dbReference type="SAM" id="MobiDB-lite"/>
    </source>
</evidence>
<dbReference type="InterPro" id="IPR049304">
    <property type="entry name" value="Gly_rich_dom"/>
</dbReference>
<name>A0A6C0IFC4_9ZZZZ</name>
<reference evidence="3" key="1">
    <citation type="journal article" date="2020" name="Nature">
        <title>Giant virus diversity and host interactions through global metagenomics.</title>
        <authorList>
            <person name="Schulz F."/>
            <person name="Roux S."/>
            <person name="Paez-Espino D."/>
            <person name="Jungbluth S."/>
            <person name="Walsh D.A."/>
            <person name="Denef V.J."/>
            <person name="McMahon K.D."/>
            <person name="Konstantinidis K.T."/>
            <person name="Eloe-Fadrosh E.A."/>
            <person name="Kyrpides N.C."/>
            <person name="Woyke T."/>
        </authorList>
    </citation>
    <scope>NUCLEOTIDE SEQUENCE</scope>
    <source>
        <strain evidence="3">GVMAG-M-3300023184-72</strain>
    </source>
</reference>
<proteinExistence type="predicted"/>
<dbReference type="Pfam" id="PF21722">
    <property type="entry name" value="Gly_rich_2"/>
    <property type="match status" value="1"/>
</dbReference>
<accession>A0A6C0IFC4</accession>
<feature type="domain" description="Glycine-rich" evidence="2">
    <location>
        <begin position="165"/>
        <end position="390"/>
    </location>
</feature>
<protein>
    <recommendedName>
        <fullName evidence="2">Glycine-rich domain-containing protein</fullName>
    </recommendedName>
</protein>
<organism evidence="3">
    <name type="scientific">viral metagenome</name>
    <dbReference type="NCBI Taxonomy" id="1070528"/>
    <lineage>
        <taxon>unclassified sequences</taxon>
        <taxon>metagenomes</taxon>
        <taxon>organismal metagenomes</taxon>
    </lineage>
</organism>
<evidence type="ECO:0000259" key="2">
    <source>
        <dbReference type="Pfam" id="PF21722"/>
    </source>
</evidence>
<sequence length="393" mass="39560">MPAFISNPISSAVQKYNTTVKRGRRYKGFLPSFNPIIYNLSTNNTIPNKYTVVYVSGENFFPNGITYVNFGGFHKIPVVFYSSFLISFLIPLQAIGGNYSVVAVNIYNDNFSPPVNYSYSGHLNYSNSLNYFLLHYKITGSYDISKNSDYNTVITLTADSTIVFYNTYQIYFTAVGGGGGGAGGAYINSTGGGGGGGGGGEVITGYFSVGIYHQYKLTVGIGGNGGTKGSISSLGKDGSSGTPSTISAGIVFKARGGGCGFGDETTVGNGKGGRSGNDTLGGAGNLSPGGFGTNGAGGGGGATNAAGGDTNLLYKTIPYYGRVFGAGGGGGAGAGSDTNGTTDNIYAGSGNTHISGTANYGGGGGGGQGGDSNTPTTDGGKGGSGVIILMFNI</sequence>